<accession>A0A6N7PG55</accession>
<evidence type="ECO:0000256" key="7">
    <source>
        <dbReference type="ARBA" id="ARBA00023136"/>
    </source>
</evidence>
<feature type="transmembrane region" description="Helical" evidence="9">
    <location>
        <begin position="531"/>
        <end position="548"/>
    </location>
</feature>
<feature type="region of interest" description="Disordered" evidence="8">
    <location>
        <begin position="1024"/>
        <end position="1044"/>
    </location>
</feature>
<sequence>MIEALVRLSIRRRVVVVALTFVLAIVGALLGRRIELDALPDITNNQVLVLTSAPGRTPEEVERLVTRPIELALGGLPGLEEHRSLSRYGISSVTVVFDDAVDPYLARQMVSERIGAVAGSLPPGVGAPELGPVTGGLGEIFHFTLSSPSRSLAELQELTTTRVAPLLRSVPGVVEVNAWGGERRTIEVVADPARLSQRQITLGALREALERSTGSAPGASLPLGRGQALLRAVSRPKDPSELGHAIVSPLDQEGRAVRVSDVAELRVGASPRIGAATADGRGEVVYVMVQMLRGDNALDVMERLHARLPAVRAALPEDVSVRVVYDRSHLVGATLRTVGKSLLEGGLLVCVVLFAMLGSLRAGLLVASAIPLSMLGALSGMVALGIPGNLMSLGAIDFGLVVDGAVVMVEHVFHASHQKDVPERGPERISWVSRVCAEVARPVFFSVLIILIVYLPVLTMTGVDGKMFRPMALTVVFALSTSLLLSLTYVPAAMSLVLRKKDVPARDPWLVRGIDRIYGPTLSFVVKRPRLVVASALSLFALGFVLFVRAGSELAPQLDEGDLVVQTTRAPDISLETAVIEAGKLEAAVRAVPEVQQVVSRVGSPAVATDIMGLEQADVFITLAPRDTWRPGLEREALIEEIQRAIDAASPGADPSFTQPIQMRFNELLGGAVSDVAVSIYGADLTTLRALAEKVAAEIEAEPGAADVKVLAPPDVSLIEVEPKALEASQVGLGVGEVMDAVQAVKNGIEVGETYDGPLRIPVVLRVGGVSGAFDLPSLSLPTPAGGLVPLARVARVETLPTPGLVSRKDGERRIVVGFNVRGADLGDLVARARARVERAVPAPRGYRLVWGGQYETFQEASRRLLLVVPAAVLLILGVLFAAFRKVKPTLVIFTNVPFACVGGMVALTIRDMPVSISAAVGFIALSGVAVLNGVVLLSRVLANEAAGLTPAEAAEDAARSRARPVLMTALVAALGFVPMMLARGVGSEVQRPLATVVVGGLVTSTLLTLLIVPSLYGWLGKGRRGTNAAPPPPDGPSGATMAS</sequence>
<organism evidence="10 11">
    <name type="scientific">Polyangium spumosum</name>
    <dbReference type="NCBI Taxonomy" id="889282"/>
    <lineage>
        <taxon>Bacteria</taxon>
        <taxon>Pseudomonadati</taxon>
        <taxon>Myxococcota</taxon>
        <taxon>Polyangia</taxon>
        <taxon>Polyangiales</taxon>
        <taxon>Polyangiaceae</taxon>
        <taxon>Polyangium</taxon>
    </lineage>
</organism>
<dbReference type="GO" id="GO:0005886">
    <property type="term" value="C:plasma membrane"/>
    <property type="evidence" value="ECO:0007669"/>
    <property type="project" value="UniProtKB-SubCell"/>
</dbReference>
<keyword evidence="6 9" id="KW-1133">Transmembrane helix</keyword>
<dbReference type="Proteomes" id="UP000440224">
    <property type="component" value="Unassembled WGS sequence"/>
</dbReference>
<name>A0A6N7PG55_9BACT</name>
<dbReference type="Gene3D" id="3.30.70.1440">
    <property type="entry name" value="Multidrug efflux transporter AcrB pore domain"/>
    <property type="match status" value="1"/>
</dbReference>
<evidence type="ECO:0000256" key="9">
    <source>
        <dbReference type="SAM" id="Phobius"/>
    </source>
</evidence>
<feature type="transmembrane region" description="Helical" evidence="9">
    <location>
        <begin position="917"/>
        <end position="943"/>
    </location>
</feature>
<proteinExistence type="inferred from homology"/>
<keyword evidence="7 9" id="KW-0472">Membrane</keyword>
<keyword evidence="3" id="KW-0813">Transport</keyword>
<dbReference type="Gene3D" id="3.30.70.1320">
    <property type="entry name" value="Multidrug efflux transporter AcrB pore domain like"/>
    <property type="match status" value="1"/>
</dbReference>
<dbReference type="AlphaFoldDB" id="A0A6N7PG55"/>
<dbReference type="InterPro" id="IPR001036">
    <property type="entry name" value="Acrflvin-R"/>
</dbReference>
<dbReference type="GO" id="GO:0008324">
    <property type="term" value="F:monoatomic cation transmembrane transporter activity"/>
    <property type="evidence" value="ECO:0007669"/>
    <property type="project" value="InterPro"/>
</dbReference>
<dbReference type="GO" id="GO:0042910">
    <property type="term" value="F:xenobiotic transmembrane transporter activity"/>
    <property type="evidence" value="ECO:0007669"/>
    <property type="project" value="TreeGrafter"/>
</dbReference>
<dbReference type="NCBIfam" id="TIGR00914">
    <property type="entry name" value="2A0601"/>
    <property type="match status" value="1"/>
</dbReference>
<evidence type="ECO:0000256" key="6">
    <source>
        <dbReference type="ARBA" id="ARBA00022989"/>
    </source>
</evidence>
<dbReference type="OrthoDB" id="5478262at2"/>
<protein>
    <submittedName>
        <fullName evidence="10">CusA/CzcA family heavy metal efflux RND transporter</fullName>
    </submittedName>
</protein>
<dbReference type="PANTHER" id="PTHR32063">
    <property type="match status" value="1"/>
</dbReference>
<dbReference type="SUPFAM" id="SSF82693">
    <property type="entry name" value="Multidrug efflux transporter AcrB pore domain, PN1, PN2, PC1 and PC2 subdomains"/>
    <property type="match status" value="2"/>
</dbReference>
<feature type="transmembrane region" description="Helical" evidence="9">
    <location>
        <begin position="443"/>
        <end position="463"/>
    </location>
</feature>
<evidence type="ECO:0000256" key="4">
    <source>
        <dbReference type="ARBA" id="ARBA00022475"/>
    </source>
</evidence>
<evidence type="ECO:0000256" key="1">
    <source>
        <dbReference type="ARBA" id="ARBA00004651"/>
    </source>
</evidence>
<feature type="transmembrane region" description="Helical" evidence="9">
    <location>
        <begin position="890"/>
        <end position="910"/>
    </location>
</feature>
<dbReference type="Pfam" id="PF00873">
    <property type="entry name" value="ACR_tran"/>
    <property type="match status" value="1"/>
</dbReference>
<evidence type="ECO:0000256" key="3">
    <source>
        <dbReference type="ARBA" id="ARBA00022448"/>
    </source>
</evidence>
<dbReference type="Gene3D" id="3.30.70.1430">
    <property type="entry name" value="Multidrug efflux transporter AcrB pore domain"/>
    <property type="match status" value="2"/>
</dbReference>
<dbReference type="RefSeq" id="WP_153817827.1">
    <property type="nucleotide sequence ID" value="NZ_WJIE01000001.1"/>
</dbReference>
<dbReference type="PANTHER" id="PTHR32063:SF24">
    <property type="entry name" value="CATION EFFLUX SYSTEM (ACRB_ACRD_ACRF FAMILY)"/>
    <property type="match status" value="1"/>
</dbReference>
<evidence type="ECO:0000256" key="8">
    <source>
        <dbReference type="SAM" id="MobiDB-lite"/>
    </source>
</evidence>
<comment type="caution">
    <text evidence="10">The sequence shown here is derived from an EMBL/GenBank/DDBJ whole genome shotgun (WGS) entry which is preliminary data.</text>
</comment>
<feature type="transmembrane region" description="Helical" evidence="9">
    <location>
        <begin position="865"/>
        <end position="884"/>
    </location>
</feature>
<feature type="transmembrane region" description="Helical" evidence="9">
    <location>
        <begin position="475"/>
        <end position="498"/>
    </location>
</feature>
<comment type="subcellular location">
    <subcellularLocation>
        <location evidence="1">Cell membrane</location>
        <topology evidence="1">Multi-pass membrane protein</topology>
    </subcellularLocation>
</comment>
<keyword evidence="5 9" id="KW-0812">Transmembrane</keyword>
<dbReference type="SUPFAM" id="SSF82714">
    <property type="entry name" value="Multidrug efflux transporter AcrB TolC docking domain, DN and DC subdomains"/>
    <property type="match status" value="2"/>
</dbReference>
<dbReference type="PRINTS" id="PR00702">
    <property type="entry name" value="ACRIFLAVINRP"/>
</dbReference>
<reference evidence="10 11" key="1">
    <citation type="submission" date="2019-10" db="EMBL/GenBank/DDBJ databases">
        <title>A soil myxobacterium in the family Polyangiaceae.</title>
        <authorList>
            <person name="Li Y."/>
            <person name="Wang J."/>
        </authorList>
    </citation>
    <scope>NUCLEOTIDE SEQUENCE [LARGE SCALE GENOMIC DNA]</scope>
    <source>
        <strain evidence="10 11">DSM 14734</strain>
    </source>
</reference>
<dbReference type="Gene3D" id="3.30.2090.10">
    <property type="entry name" value="Multidrug efflux transporter AcrB TolC docking domain, DN and DC subdomains"/>
    <property type="match status" value="2"/>
</dbReference>
<gene>
    <name evidence="10" type="ORF">GF068_03445</name>
</gene>
<dbReference type="EMBL" id="WJIE01000001">
    <property type="protein sequence ID" value="MRG90979.1"/>
    <property type="molecule type" value="Genomic_DNA"/>
</dbReference>
<dbReference type="SUPFAM" id="SSF82866">
    <property type="entry name" value="Multidrug efflux transporter AcrB transmembrane domain"/>
    <property type="match status" value="2"/>
</dbReference>
<evidence type="ECO:0000313" key="10">
    <source>
        <dbReference type="EMBL" id="MRG90979.1"/>
    </source>
</evidence>
<feature type="transmembrane region" description="Helical" evidence="9">
    <location>
        <begin position="994"/>
        <end position="1017"/>
    </location>
</feature>
<dbReference type="InterPro" id="IPR027463">
    <property type="entry name" value="AcrB_DN_DC_subdom"/>
</dbReference>
<evidence type="ECO:0000256" key="5">
    <source>
        <dbReference type="ARBA" id="ARBA00022692"/>
    </source>
</evidence>
<feature type="transmembrane region" description="Helical" evidence="9">
    <location>
        <begin position="963"/>
        <end position="982"/>
    </location>
</feature>
<dbReference type="InterPro" id="IPR004763">
    <property type="entry name" value="CusA-like"/>
</dbReference>
<comment type="similarity">
    <text evidence="2">Belongs to the resistance-nodulation-cell division (RND) (TC 2.A.6) family.</text>
</comment>
<evidence type="ECO:0000256" key="2">
    <source>
        <dbReference type="ARBA" id="ARBA00010942"/>
    </source>
</evidence>
<feature type="transmembrane region" description="Helical" evidence="9">
    <location>
        <begin position="364"/>
        <end position="386"/>
    </location>
</feature>
<dbReference type="Gene3D" id="1.20.1640.10">
    <property type="entry name" value="Multidrug efflux transporter AcrB transmembrane domain"/>
    <property type="match status" value="2"/>
</dbReference>
<keyword evidence="4" id="KW-1003">Cell membrane</keyword>
<keyword evidence="11" id="KW-1185">Reference proteome</keyword>
<evidence type="ECO:0000313" key="11">
    <source>
        <dbReference type="Proteomes" id="UP000440224"/>
    </source>
</evidence>